<dbReference type="EMBL" id="AP023322">
    <property type="protein sequence ID" value="BCI64885.1"/>
    <property type="molecule type" value="Genomic_DNA"/>
</dbReference>
<name>A0A7G1HYV7_9BACT</name>
<dbReference type="Proteomes" id="UP000594042">
    <property type="component" value="Chromosome"/>
</dbReference>
<sequence>MKAYELLMLYKKVFVCLHRNGLSSESVKDLDLFKAYKQKMQEGKTLSLIIEELSREFKIKSNAVKRIIDYLEADLKV</sequence>
<proteinExistence type="predicted"/>
<keyword evidence="2" id="KW-1185">Reference proteome</keyword>
<reference evidence="2" key="1">
    <citation type="submission" date="2020-07" db="EMBL/GenBank/DDBJ databases">
        <title>Complete genome sequencing of Coprobacter sp. strain 2CBH44.</title>
        <authorList>
            <person name="Sakamoto M."/>
            <person name="Murakami T."/>
            <person name="Mori H."/>
        </authorList>
    </citation>
    <scope>NUCLEOTIDE SEQUENCE [LARGE SCALE GENOMIC DNA]</scope>
    <source>
        <strain evidence="2">2CBH44</strain>
    </source>
</reference>
<gene>
    <name evidence="1" type="ORF">Cop2CBH44_32380</name>
</gene>
<protein>
    <submittedName>
        <fullName evidence="1">Uncharacterized protein</fullName>
    </submittedName>
</protein>
<evidence type="ECO:0000313" key="1">
    <source>
        <dbReference type="EMBL" id="BCI64885.1"/>
    </source>
</evidence>
<dbReference type="RefSeq" id="WP_200755235.1">
    <property type="nucleotide sequence ID" value="NZ_AP023322.1"/>
</dbReference>
<dbReference type="KEGG" id="copr:Cop2CBH44_32380"/>
<evidence type="ECO:0000313" key="2">
    <source>
        <dbReference type="Proteomes" id="UP000594042"/>
    </source>
</evidence>
<dbReference type="AlphaFoldDB" id="A0A7G1HYV7"/>
<organism evidence="1 2">
    <name type="scientific">Coprobacter secundus subsp. similis</name>
    <dbReference type="NCBI Taxonomy" id="2751153"/>
    <lineage>
        <taxon>Bacteria</taxon>
        <taxon>Pseudomonadati</taxon>
        <taxon>Bacteroidota</taxon>
        <taxon>Bacteroidia</taxon>
        <taxon>Bacteroidales</taxon>
        <taxon>Barnesiellaceae</taxon>
        <taxon>Coprobacter</taxon>
    </lineage>
</organism>
<accession>A0A7G1HYV7</accession>